<reference evidence="1" key="2">
    <citation type="journal article" date="2015" name="Fish Shellfish Immunol.">
        <title>Early steps in the European eel (Anguilla anguilla)-Vibrio vulnificus interaction in the gills: Role of the RtxA13 toxin.</title>
        <authorList>
            <person name="Callol A."/>
            <person name="Pajuelo D."/>
            <person name="Ebbesson L."/>
            <person name="Teles M."/>
            <person name="MacKenzie S."/>
            <person name="Amaro C."/>
        </authorList>
    </citation>
    <scope>NUCLEOTIDE SEQUENCE</scope>
</reference>
<dbReference type="AlphaFoldDB" id="A0A0E9SEI6"/>
<proteinExistence type="predicted"/>
<evidence type="ECO:0000313" key="1">
    <source>
        <dbReference type="EMBL" id="JAH38908.1"/>
    </source>
</evidence>
<dbReference type="EMBL" id="GBXM01069669">
    <property type="protein sequence ID" value="JAH38908.1"/>
    <property type="molecule type" value="Transcribed_RNA"/>
</dbReference>
<sequence>MLMVRRSLLGCDTFRPSCRLPPAPFCHQSRCIVHKRTYCKDT</sequence>
<reference evidence="1" key="1">
    <citation type="submission" date="2014-11" db="EMBL/GenBank/DDBJ databases">
        <authorList>
            <person name="Amaro Gonzalez C."/>
        </authorList>
    </citation>
    <scope>NUCLEOTIDE SEQUENCE</scope>
</reference>
<accession>A0A0E9SEI6</accession>
<name>A0A0E9SEI6_ANGAN</name>
<organism evidence="1">
    <name type="scientific">Anguilla anguilla</name>
    <name type="common">European freshwater eel</name>
    <name type="synonym">Muraena anguilla</name>
    <dbReference type="NCBI Taxonomy" id="7936"/>
    <lineage>
        <taxon>Eukaryota</taxon>
        <taxon>Metazoa</taxon>
        <taxon>Chordata</taxon>
        <taxon>Craniata</taxon>
        <taxon>Vertebrata</taxon>
        <taxon>Euteleostomi</taxon>
        <taxon>Actinopterygii</taxon>
        <taxon>Neopterygii</taxon>
        <taxon>Teleostei</taxon>
        <taxon>Anguilliformes</taxon>
        <taxon>Anguillidae</taxon>
        <taxon>Anguilla</taxon>
    </lineage>
</organism>
<protein>
    <submittedName>
        <fullName evidence="1">Uncharacterized protein</fullName>
    </submittedName>
</protein>